<feature type="domain" description="D-alanine--D-alanine ligase N-terminal" evidence="1">
    <location>
        <begin position="5"/>
        <end position="57"/>
    </location>
</feature>
<dbReference type="Proteomes" id="UP000230033">
    <property type="component" value="Unassembled WGS sequence"/>
</dbReference>
<dbReference type="EMBL" id="PEZJ01000016">
    <property type="protein sequence ID" value="PIS13989.1"/>
    <property type="molecule type" value="Genomic_DNA"/>
</dbReference>
<gene>
    <name evidence="2" type="ORF">COT65_01215</name>
</gene>
<name>A0A2H0WQ10_9BACT</name>
<dbReference type="SUPFAM" id="SSF52440">
    <property type="entry name" value="PreATP-grasp domain"/>
    <property type="match status" value="1"/>
</dbReference>
<feature type="non-terminal residue" evidence="2">
    <location>
        <position position="65"/>
    </location>
</feature>
<dbReference type="AlphaFoldDB" id="A0A2H0WQ10"/>
<protein>
    <submittedName>
        <fullName evidence="2">D-alanine--D-alanine ligase A</fullName>
    </submittedName>
</protein>
<dbReference type="InterPro" id="IPR016185">
    <property type="entry name" value="PreATP-grasp_dom_sf"/>
</dbReference>
<dbReference type="InterPro" id="IPR011127">
    <property type="entry name" value="Dala_Dala_lig_N"/>
</dbReference>
<organism evidence="2 3">
    <name type="scientific">Candidatus Shapirobacteria bacterium CG09_land_8_20_14_0_10_47_13</name>
    <dbReference type="NCBI Taxonomy" id="1974481"/>
    <lineage>
        <taxon>Bacteria</taxon>
        <taxon>Candidatus Shapironibacteriota</taxon>
    </lineage>
</organism>
<evidence type="ECO:0000313" key="2">
    <source>
        <dbReference type="EMBL" id="PIS13989.1"/>
    </source>
</evidence>
<accession>A0A2H0WQ10</accession>
<evidence type="ECO:0000313" key="3">
    <source>
        <dbReference type="Proteomes" id="UP000230033"/>
    </source>
</evidence>
<sequence>MKKLRVAVLMGGKSPEHEVSLVTGREVVRNLDKKKYEVLPVVISSDGDRWQLKPVAQILLHSPAG</sequence>
<keyword evidence="2" id="KW-0436">Ligase</keyword>
<evidence type="ECO:0000259" key="1">
    <source>
        <dbReference type="Pfam" id="PF01820"/>
    </source>
</evidence>
<dbReference type="GO" id="GO:0016874">
    <property type="term" value="F:ligase activity"/>
    <property type="evidence" value="ECO:0007669"/>
    <property type="project" value="UniProtKB-KW"/>
</dbReference>
<dbReference type="Gene3D" id="3.40.50.20">
    <property type="match status" value="1"/>
</dbReference>
<reference evidence="3" key="1">
    <citation type="submission" date="2017-09" db="EMBL/GenBank/DDBJ databases">
        <title>Depth-based differentiation of microbial function through sediment-hosted aquifers and enrichment of novel symbionts in the deep terrestrial subsurface.</title>
        <authorList>
            <person name="Probst A.J."/>
            <person name="Ladd B."/>
            <person name="Jarett J.K."/>
            <person name="Geller-Mcgrath D.E."/>
            <person name="Sieber C.M.K."/>
            <person name="Emerson J.B."/>
            <person name="Anantharaman K."/>
            <person name="Thomas B.C."/>
            <person name="Malmstrom R."/>
            <person name="Stieglmeier M."/>
            <person name="Klingl A."/>
            <person name="Woyke T."/>
            <person name="Ryan C.M."/>
            <person name="Banfield J.F."/>
        </authorList>
    </citation>
    <scope>NUCLEOTIDE SEQUENCE [LARGE SCALE GENOMIC DNA]</scope>
</reference>
<dbReference type="Pfam" id="PF01820">
    <property type="entry name" value="Dala_Dala_lig_N"/>
    <property type="match status" value="1"/>
</dbReference>
<proteinExistence type="predicted"/>
<comment type="caution">
    <text evidence="2">The sequence shown here is derived from an EMBL/GenBank/DDBJ whole genome shotgun (WGS) entry which is preliminary data.</text>
</comment>